<dbReference type="AlphaFoldDB" id="A0A545AIH9"/>
<comment type="caution">
    <text evidence="4">The sequence shown here is derived from an EMBL/GenBank/DDBJ whole genome shotgun (WGS) entry which is preliminary data.</text>
</comment>
<dbReference type="PANTHER" id="PTHR33744:SF1">
    <property type="entry name" value="DNA-BINDING TRANSCRIPTIONAL ACTIVATOR ADER"/>
    <property type="match status" value="1"/>
</dbReference>
<dbReference type="Proteomes" id="UP000317982">
    <property type="component" value="Unassembled WGS sequence"/>
</dbReference>
<feature type="compositionally biased region" description="Low complexity" evidence="1">
    <location>
        <begin position="210"/>
        <end position="234"/>
    </location>
</feature>
<feature type="compositionally biased region" description="Low complexity" evidence="1">
    <location>
        <begin position="269"/>
        <end position="370"/>
    </location>
</feature>
<accession>A0A545AIH9</accession>
<organism evidence="4 5">
    <name type="scientific">Cryptosporangium phraense</name>
    <dbReference type="NCBI Taxonomy" id="2593070"/>
    <lineage>
        <taxon>Bacteria</taxon>
        <taxon>Bacillati</taxon>
        <taxon>Actinomycetota</taxon>
        <taxon>Actinomycetes</taxon>
        <taxon>Cryptosporangiales</taxon>
        <taxon>Cryptosporangiaceae</taxon>
        <taxon>Cryptosporangium</taxon>
    </lineage>
</organism>
<dbReference type="EMBL" id="VIRS01000030">
    <property type="protein sequence ID" value="TQS41122.1"/>
    <property type="molecule type" value="Genomic_DNA"/>
</dbReference>
<dbReference type="InterPro" id="IPR025736">
    <property type="entry name" value="PucR_C-HTH_dom"/>
</dbReference>
<dbReference type="InParanoid" id="A0A545AIH9"/>
<feature type="region of interest" description="Disordered" evidence="1">
    <location>
        <begin position="210"/>
        <end position="420"/>
    </location>
</feature>
<feature type="non-terminal residue" evidence="4">
    <location>
        <position position="1"/>
    </location>
</feature>
<feature type="domain" description="PucR C-terminal helix-turn-helix" evidence="2">
    <location>
        <begin position="571"/>
        <end position="629"/>
    </location>
</feature>
<dbReference type="InterPro" id="IPR025751">
    <property type="entry name" value="RsbRD_N_dom"/>
</dbReference>
<keyword evidence="5" id="KW-1185">Reference proteome</keyword>
<name>A0A545AIH9_9ACTN</name>
<dbReference type="Gene3D" id="1.10.10.2840">
    <property type="entry name" value="PucR C-terminal helix-turn-helix domain"/>
    <property type="match status" value="1"/>
</dbReference>
<dbReference type="RefSeq" id="WP_142708552.1">
    <property type="nucleotide sequence ID" value="NZ_VIRS01000030.1"/>
</dbReference>
<evidence type="ECO:0000313" key="5">
    <source>
        <dbReference type="Proteomes" id="UP000317982"/>
    </source>
</evidence>
<gene>
    <name evidence="4" type="ORF">FL583_31710</name>
</gene>
<evidence type="ECO:0000313" key="4">
    <source>
        <dbReference type="EMBL" id="TQS41122.1"/>
    </source>
</evidence>
<dbReference type="InterPro" id="IPR051448">
    <property type="entry name" value="CdaR-like_regulators"/>
</dbReference>
<feature type="compositionally biased region" description="Low complexity" evidence="1">
    <location>
        <begin position="399"/>
        <end position="408"/>
    </location>
</feature>
<dbReference type="Pfam" id="PF14361">
    <property type="entry name" value="RsbRD_N"/>
    <property type="match status" value="1"/>
</dbReference>
<evidence type="ECO:0000256" key="1">
    <source>
        <dbReference type="SAM" id="MobiDB-lite"/>
    </source>
</evidence>
<dbReference type="OrthoDB" id="3196285at2"/>
<sequence>GGVGVPGGPGVHALAARLRARSLPTLTVTVFRHVLDAMPDYRAVSALTAADLRDVCSVSLHQMLGELADATGDDGEERALALRSTGRRRVSEGLPLEWLLHSFRLCARAIWEGLVHEATLAGDECVRRLLGEAVVVWDALDRVSTLVAKAYREEQSRLARTTRRRREMVLSGLLERRPPTQAAAAEAEEVLGIPARGPRLVVVAMVGAPSPEAAAPPGLPTPADAPGTGRRGPAGPAPVRPVSPGTAVRPTSPEAAAVRPVSPGTTAVRPTSPGAAAAVAARPVSPGTATARPAAAGTTTSRPAPPETATARPTAAGTTTSRPAPPETATARPTAAGTTTSRPAPPGAAGRPGAAGARPVSPGAAVARPGSPGATRPGASRTAAVRAGSPGAAVRAGSPGVAARPVSPGAGGRPGPVGRAQAAAGSAAVGAALGGAGLGEAGLPEAGTTPEAALRAAGFRSAWVTHGARDSGLVALDGAADLEAAVAALTDCLPGPAAVSPLIDGFDEVPGAHRLAALTLRTLPAAFSGLVHVTDRLPHALVAGAPDVSEVLVRHTLGGLLTLRPSEQELYLTTLEALVDADGSFSAAARRLYCHRNTVLKRAHRIEALTGRRLTSTRALTELYLAVLAFRMDADRPEAPPASRAPR</sequence>
<dbReference type="Pfam" id="PF13556">
    <property type="entry name" value="HTH_30"/>
    <property type="match status" value="1"/>
</dbReference>
<evidence type="ECO:0000259" key="2">
    <source>
        <dbReference type="Pfam" id="PF13556"/>
    </source>
</evidence>
<reference evidence="4 5" key="1">
    <citation type="submission" date="2019-07" db="EMBL/GenBank/DDBJ databases">
        <title>Cryptosporangium phraense sp. nov., isolated from plant litter.</title>
        <authorList>
            <person name="Suriyachadkun C."/>
        </authorList>
    </citation>
    <scope>NUCLEOTIDE SEQUENCE [LARGE SCALE GENOMIC DNA]</scope>
    <source>
        <strain evidence="4 5">A-T 5661</strain>
    </source>
</reference>
<feature type="domain" description="RsbT co-antagonist protein RsbRD N-terminal" evidence="3">
    <location>
        <begin position="24"/>
        <end position="166"/>
    </location>
</feature>
<dbReference type="InterPro" id="IPR042070">
    <property type="entry name" value="PucR_C-HTH_sf"/>
</dbReference>
<protein>
    <submittedName>
        <fullName evidence="4">Uncharacterized protein</fullName>
    </submittedName>
</protein>
<proteinExistence type="predicted"/>
<dbReference type="PANTHER" id="PTHR33744">
    <property type="entry name" value="CARBOHYDRATE DIACID REGULATOR"/>
    <property type="match status" value="1"/>
</dbReference>
<evidence type="ECO:0000259" key="3">
    <source>
        <dbReference type="Pfam" id="PF14361"/>
    </source>
</evidence>